<dbReference type="HOGENOM" id="CLU_199932_0_0_1"/>
<organism evidence="3">
    <name type="scientific">Laccaria bicolor (strain S238N-H82 / ATCC MYA-4686)</name>
    <name type="common">Bicoloured deceiver</name>
    <name type="synonym">Laccaria laccata var. bicolor</name>
    <dbReference type="NCBI Taxonomy" id="486041"/>
    <lineage>
        <taxon>Eukaryota</taxon>
        <taxon>Fungi</taxon>
        <taxon>Dikarya</taxon>
        <taxon>Basidiomycota</taxon>
        <taxon>Agaricomycotina</taxon>
        <taxon>Agaricomycetes</taxon>
        <taxon>Agaricomycetidae</taxon>
        <taxon>Agaricales</taxon>
        <taxon>Agaricineae</taxon>
        <taxon>Hydnangiaceae</taxon>
        <taxon>Laccaria</taxon>
    </lineage>
</organism>
<proteinExistence type="predicted"/>
<accession>B0DEJ5</accession>
<dbReference type="GeneID" id="6078083"/>
<dbReference type="GeneID" id="6078082"/>
<dbReference type="KEGG" id="lbc:LACBIDRAFT_299345"/>
<gene>
    <name evidence="1" type="ORF">LACBIDRAFT_299344</name>
    <name evidence="2" type="ORF">LACBIDRAFT_299345</name>
</gene>
<evidence type="ECO:0000313" key="2">
    <source>
        <dbReference type="EMBL" id="EDR07044.1"/>
    </source>
</evidence>
<name>B0DEJ5_LACBS</name>
<dbReference type="InParanoid" id="B0DEJ5"/>
<protein>
    <submittedName>
        <fullName evidence="1">Predicted protein</fullName>
    </submittedName>
</protein>
<dbReference type="RefSeq" id="XP_001882417.1">
    <property type="nucleotide sequence ID" value="XM_001882382.1"/>
</dbReference>
<evidence type="ECO:0000313" key="3">
    <source>
        <dbReference type="Proteomes" id="UP000001194"/>
    </source>
</evidence>
<keyword evidence="3" id="KW-1185">Reference proteome</keyword>
<dbReference type="Proteomes" id="UP000001194">
    <property type="component" value="Unassembled WGS sequence"/>
</dbReference>
<dbReference type="EMBL" id="DS547106">
    <property type="protein sequence ID" value="EDR07044.1"/>
    <property type="molecule type" value="Genomic_DNA"/>
</dbReference>
<dbReference type="EMBL" id="DS547106">
    <property type="protein sequence ID" value="EDR07043.1"/>
    <property type="molecule type" value="Genomic_DNA"/>
</dbReference>
<sequence length="75" mass="8153">MNNFTPMTIWSLLGIPPPNPYPKGTRVWYNMSIGGLMFATVDSTGRLPDGTILLTIIDDDGERVTLPACGVTRVS</sequence>
<dbReference type="AlphaFoldDB" id="B0DEJ5"/>
<reference evidence="1 3" key="1">
    <citation type="journal article" date="2008" name="Nature">
        <title>The genome of Laccaria bicolor provides insights into mycorrhizal symbiosis.</title>
        <authorList>
            <person name="Martin F."/>
            <person name="Aerts A."/>
            <person name="Ahren D."/>
            <person name="Brun A."/>
            <person name="Danchin E.G.J."/>
            <person name="Duchaussoy F."/>
            <person name="Gibon J."/>
            <person name="Kohler A."/>
            <person name="Lindquist E."/>
            <person name="Pereda V."/>
            <person name="Salamov A."/>
            <person name="Shapiro H.J."/>
            <person name="Wuyts J."/>
            <person name="Blaudez D."/>
            <person name="Buee M."/>
            <person name="Brokstein P."/>
            <person name="Canbaeck B."/>
            <person name="Cohen D."/>
            <person name="Courty P.E."/>
            <person name="Coutinho P.M."/>
            <person name="Delaruelle C."/>
            <person name="Detter J.C."/>
            <person name="Deveau A."/>
            <person name="DiFazio S."/>
            <person name="Duplessis S."/>
            <person name="Fraissinet-Tachet L."/>
            <person name="Lucic E."/>
            <person name="Frey-Klett P."/>
            <person name="Fourrey C."/>
            <person name="Feussner I."/>
            <person name="Gay G."/>
            <person name="Grimwood J."/>
            <person name="Hoegger P.J."/>
            <person name="Jain P."/>
            <person name="Kilaru S."/>
            <person name="Labbe J."/>
            <person name="Lin Y.C."/>
            <person name="Legue V."/>
            <person name="Le Tacon F."/>
            <person name="Marmeisse R."/>
            <person name="Melayah D."/>
            <person name="Montanini B."/>
            <person name="Muratet M."/>
            <person name="Nehls U."/>
            <person name="Niculita-Hirzel H."/>
            <person name="Oudot-Le Secq M.P."/>
            <person name="Peter M."/>
            <person name="Quesneville H."/>
            <person name="Rajashekar B."/>
            <person name="Reich M."/>
            <person name="Rouhier N."/>
            <person name="Schmutz J."/>
            <person name="Yin T."/>
            <person name="Chalot M."/>
            <person name="Henrissat B."/>
            <person name="Kuees U."/>
            <person name="Lucas S."/>
            <person name="Van de Peer Y."/>
            <person name="Podila G.K."/>
            <person name="Polle A."/>
            <person name="Pukkila P.J."/>
            <person name="Richardson P.M."/>
            <person name="Rouze P."/>
            <person name="Sanders I.R."/>
            <person name="Stajich J.E."/>
            <person name="Tunlid A."/>
            <person name="Tuskan G."/>
            <person name="Grigoriev I.V."/>
        </authorList>
    </citation>
    <scope>NUCLEOTIDE SEQUENCE [LARGE SCALE GENOMIC DNA]</scope>
    <source>
        <strain evidence="3">S238N-H82 / ATCC MYA-4686</strain>
    </source>
</reference>
<dbReference type="KEGG" id="lbc:LACBIDRAFT_299344"/>
<evidence type="ECO:0000313" key="1">
    <source>
        <dbReference type="EMBL" id="EDR07043.1"/>
    </source>
</evidence>
<dbReference type="OrthoDB" id="3237761at2759"/>
<dbReference type="RefSeq" id="XP_001882416.1">
    <property type="nucleotide sequence ID" value="XM_001882381.1"/>
</dbReference>